<reference evidence="3" key="1">
    <citation type="submission" date="2020-05" db="EMBL/GenBank/DDBJ databases">
        <authorList>
            <person name="Chiriac C."/>
            <person name="Salcher M."/>
            <person name="Ghai R."/>
            <person name="Kavagutti S V."/>
        </authorList>
    </citation>
    <scope>NUCLEOTIDE SEQUENCE</scope>
</reference>
<dbReference type="FunFam" id="1.10.12.10:FF:000001">
    <property type="entry name" value="Probable enoyl-CoA hydratase, mitochondrial"/>
    <property type="match status" value="1"/>
</dbReference>
<proteinExistence type="inferred from homology"/>
<dbReference type="GO" id="GO:0006635">
    <property type="term" value="P:fatty acid beta-oxidation"/>
    <property type="evidence" value="ECO:0007669"/>
    <property type="project" value="TreeGrafter"/>
</dbReference>
<dbReference type="Pfam" id="PF00378">
    <property type="entry name" value="ECH_1"/>
    <property type="match status" value="1"/>
</dbReference>
<keyword evidence="2" id="KW-0456">Lyase</keyword>
<protein>
    <submittedName>
        <fullName evidence="3">Unannotated protein</fullName>
    </submittedName>
</protein>
<dbReference type="Gene3D" id="3.90.226.10">
    <property type="entry name" value="2-enoyl-CoA Hydratase, Chain A, domain 1"/>
    <property type="match status" value="1"/>
</dbReference>
<dbReference type="PANTHER" id="PTHR11941">
    <property type="entry name" value="ENOYL-COA HYDRATASE-RELATED"/>
    <property type="match status" value="1"/>
</dbReference>
<dbReference type="GO" id="GO:0016836">
    <property type="term" value="F:hydro-lyase activity"/>
    <property type="evidence" value="ECO:0007669"/>
    <property type="project" value="UniProtKB-ARBA"/>
</dbReference>
<dbReference type="SUPFAM" id="SSF52096">
    <property type="entry name" value="ClpP/crotonase"/>
    <property type="match status" value="1"/>
</dbReference>
<name>A0A6J5Z5D6_9ZZZZ</name>
<gene>
    <name evidence="3" type="ORF">UFOPK3820_00714</name>
</gene>
<sequence length="262" mass="28642">MSTLPVLPDDLLYVQQGAVATITLNRPDKLNTMTPAMGKALMQLVTHINSEDSIRVVVLTGSGSKAFSAGSDIKVLDEYGSNWQLRNRVDYARGIWKIRKPVISKIRGYCVGGGLEMALMSDIRYATPDSRFGAGEIKLGWHGGAGNTQLLPRVMSSGRALEMLLTGDMVSAQEAHDWGLVDRVFEESEIDAKVDDLASRIAGNAPIAAELAKHLVRVSMSTAIEIGLQYENDTFAYCFTTEDSDEGRAAFAEKRKPIFRGR</sequence>
<dbReference type="InterPro" id="IPR029045">
    <property type="entry name" value="ClpP/crotonase-like_dom_sf"/>
</dbReference>
<dbReference type="Gene3D" id="1.10.12.10">
    <property type="entry name" value="Lyase 2-enoyl-coa Hydratase, Chain A, domain 2"/>
    <property type="match status" value="1"/>
</dbReference>
<evidence type="ECO:0000256" key="1">
    <source>
        <dbReference type="ARBA" id="ARBA00005254"/>
    </source>
</evidence>
<dbReference type="PROSITE" id="PS00166">
    <property type="entry name" value="ENOYL_COA_HYDRATASE"/>
    <property type="match status" value="1"/>
</dbReference>
<comment type="similarity">
    <text evidence="1">Belongs to the enoyl-CoA hydratase/isomerase family.</text>
</comment>
<dbReference type="CDD" id="cd06558">
    <property type="entry name" value="crotonase-like"/>
    <property type="match status" value="1"/>
</dbReference>
<dbReference type="InterPro" id="IPR014748">
    <property type="entry name" value="Enoyl-CoA_hydra_C"/>
</dbReference>
<dbReference type="PANTHER" id="PTHR11941:SF54">
    <property type="entry name" value="ENOYL-COA HYDRATASE, MITOCHONDRIAL"/>
    <property type="match status" value="1"/>
</dbReference>
<evidence type="ECO:0000313" key="3">
    <source>
        <dbReference type="EMBL" id="CAB4337855.1"/>
    </source>
</evidence>
<evidence type="ECO:0000256" key="2">
    <source>
        <dbReference type="ARBA" id="ARBA00023239"/>
    </source>
</evidence>
<dbReference type="InterPro" id="IPR001753">
    <property type="entry name" value="Enoyl-CoA_hydra/iso"/>
</dbReference>
<dbReference type="InterPro" id="IPR018376">
    <property type="entry name" value="Enoyl-CoA_hyd/isom_CS"/>
</dbReference>
<dbReference type="EMBL" id="CAESAB010000022">
    <property type="protein sequence ID" value="CAB4337855.1"/>
    <property type="molecule type" value="Genomic_DNA"/>
</dbReference>
<accession>A0A6J5Z5D6</accession>
<dbReference type="AlphaFoldDB" id="A0A6J5Z5D6"/>
<organism evidence="3">
    <name type="scientific">freshwater metagenome</name>
    <dbReference type="NCBI Taxonomy" id="449393"/>
    <lineage>
        <taxon>unclassified sequences</taxon>
        <taxon>metagenomes</taxon>
        <taxon>ecological metagenomes</taxon>
    </lineage>
</organism>